<dbReference type="Pfam" id="PF00087">
    <property type="entry name" value="Toxin_TOLIP"/>
    <property type="match status" value="1"/>
</dbReference>
<proteinExistence type="predicted"/>
<dbReference type="InterPro" id="IPR051110">
    <property type="entry name" value="Ly-6/neurotoxin-like_GPI-ap"/>
</dbReference>
<comment type="caution">
    <text evidence="7">The sequence shown here is derived from an EMBL/GenBank/DDBJ whole genome shotgun (WGS) entry which is preliminary data.</text>
</comment>
<evidence type="ECO:0000256" key="3">
    <source>
        <dbReference type="ARBA" id="ARBA00022729"/>
    </source>
</evidence>
<dbReference type="FunFam" id="2.10.60.10:FF:000003">
    <property type="entry name" value="lymphocyte antigen 6E isoform X1"/>
    <property type="match status" value="1"/>
</dbReference>
<dbReference type="PANTHER" id="PTHR16983">
    <property type="entry name" value="UPAR/LY6 DOMAIN-CONTAINING PROTEIN"/>
    <property type="match status" value="1"/>
</dbReference>
<evidence type="ECO:0000256" key="1">
    <source>
        <dbReference type="ARBA" id="ARBA00004236"/>
    </source>
</evidence>
<protein>
    <recommendedName>
        <fullName evidence="6">UPAR/Ly6 domain-containing protein</fullName>
    </recommendedName>
</protein>
<accession>A0AAV7V3W3</accession>
<organism evidence="7 8">
    <name type="scientific">Pleurodeles waltl</name>
    <name type="common">Iberian ribbed newt</name>
    <dbReference type="NCBI Taxonomy" id="8319"/>
    <lineage>
        <taxon>Eukaryota</taxon>
        <taxon>Metazoa</taxon>
        <taxon>Chordata</taxon>
        <taxon>Craniata</taxon>
        <taxon>Vertebrata</taxon>
        <taxon>Euteleostomi</taxon>
        <taxon>Amphibia</taxon>
        <taxon>Batrachia</taxon>
        <taxon>Caudata</taxon>
        <taxon>Salamandroidea</taxon>
        <taxon>Salamandridae</taxon>
        <taxon>Pleurodelinae</taxon>
        <taxon>Pleurodeles</taxon>
    </lineage>
</organism>
<dbReference type="InterPro" id="IPR045860">
    <property type="entry name" value="Snake_toxin-like_sf"/>
</dbReference>
<feature type="domain" description="UPAR/Ly6" evidence="6">
    <location>
        <begin position="61"/>
        <end position="148"/>
    </location>
</feature>
<keyword evidence="8" id="KW-1185">Reference proteome</keyword>
<name>A0AAV7V3W3_PLEWA</name>
<dbReference type="AlphaFoldDB" id="A0AAV7V3W3"/>
<evidence type="ECO:0000259" key="6">
    <source>
        <dbReference type="SMART" id="SM00134"/>
    </source>
</evidence>
<evidence type="ECO:0000313" key="7">
    <source>
        <dbReference type="EMBL" id="KAJ1194663.1"/>
    </source>
</evidence>
<evidence type="ECO:0000256" key="5">
    <source>
        <dbReference type="ARBA" id="ARBA00023180"/>
    </source>
</evidence>
<dbReference type="InterPro" id="IPR016054">
    <property type="entry name" value="LY6_UPA_recep-like"/>
</dbReference>
<dbReference type="Proteomes" id="UP001066276">
    <property type="component" value="Chromosome 2_2"/>
</dbReference>
<gene>
    <name evidence="7" type="ORF">NDU88_003949</name>
</gene>
<dbReference type="InterPro" id="IPR035076">
    <property type="entry name" value="Toxin/TOLIP"/>
</dbReference>
<sequence length="173" mass="19498">MRERQNLEREKERSALRHEEKKCINLLQCTMTSVQNHTPKMKLSLILLLAAGLYVQLGDALHCYYCPMPMSAAECMEIKNCSSQFQWCQTKLYAFEVVYPYPPDGYVVKNCVKDCKPSQHSIGEEHPISCCNYDLCNQAGINGTRDDANSKDISYVLLTASAGLISVLHQTGL</sequence>
<dbReference type="PANTHER" id="PTHR16983:SF16">
    <property type="entry name" value="UPAR_LY6 DOMAIN-CONTAINING PROTEIN"/>
    <property type="match status" value="1"/>
</dbReference>
<keyword evidence="5" id="KW-0325">Glycoprotein</keyword>
<evidence type="ECO:0000313" key="8">
    <source>
        <dbReference type="Proteomes" id="UP001066276"/>
    </source>
</evidence>
<evidence type="ECO:0000256" key="2">
    <source>
        <dbReference type="ARBA" id="ARBA00022475"/>
    </source>
</evidence>
<dbReference type="SUPFAM" id="SSF57302">
    <property type="entry name" value="Snake toxin-like"/>
    <property type="match status" value="1"/>
</dbReference>
<comment type="subcellular location">
    <subcellularLocation>
        <location evidence="1">Cell membrane</location>
    </subcellularLocation>
</comment>
<evidence type="ECO:0000256" key="4">
    <source>
        <dbReference type="ARBA" id="ARBA00023136"/>
    </source>
</evidence>
<reference evidence="7" key="1">
    <citation type="journal article" date="2022" name="bioRxiv">
        <title>Sequencing and chromosome-scale assembly of the giantPleurodeles waltlgenome.</title>
        <authorList>
            <person name="Brown T."/>
            <person name="Elewa A."/>
            <person name="Iarovenko S."/>
            <person name="Subramanian E."/>
            <person name="Araus A.J."/>
            <person name="Petzold A."/>
            <person name="Susuki M."/>
            <person name="Suzuki K.-i.T."/>
            <person name="Hayashi T."/>
            <person name="Toyoda A."/>
            <person name="Oliveira C."/>
            <person name="Osipova E."/>
            <person name="Leigh N.D."/>
            <person name="Simon A."/>
            <person name="Yun M.H."/>
        </authorList>
    </citation>
    <scope>NUCLEOTIDE SEQUENCE</scope>
    <source>
        <strain evidence="7">20211129_DDA</strain>
        <tissue evidence="7">Liver</tissue>
    </source>
</reference>
<dbReference type="Gene3D" id="2.10.60.10">
    <property type="entry name" value="CD59"/>
    <property type="match status" value="1"/>
</dbReference>
<dbReference type="EMBL" id="JANPWB010000004">
    <property type="protein sequence ID" value="KAJ1194663.1"/>
    <property type="molecule type" value="Genomic_DNA"/>
</dbReference>
<dbReference type="GO" id="GO:0005886">
    <property type="term" value="C:plasma membrane"/>
    <property type="evidence" value="ECO:0007669"/>
    <property type="project" value="UniProtKB-SubCell"/>
</dbReference>
<dbReference type="SMART" id="SM00134">
    <property type="entry name" value="LU"/>
    <property type="match status" value="1"/>
</dbReference>
<keyword evidence="4" id="KW-0472">Membrane</keyword>
<keyword evidence="3" id="KW-0732">Signal</keyword>
<keyword evidence="2" id="KW-1003">Cell membrane</keyword>